<name>A0AAD5XJR6_9FUNG</name>
<dbReference type="PANTHER" id="PTHR37285:SF5">
    <property type="entry name" value="SPORE WALL MATURATION PROTEIN DIT1"/>
    <property type="match status" value="1"/>
</dbReference>
<gene>
    <name evidence="1" type="primary">DIT1</name>
    <name evidence="1" type="ORF">HDU87_007296</name>
</gene>
<dbReference type="PANTHER" id="PTHR37285">
    <property type="entry name" value="SPORE WALL MATURATION PROTEIN DIT1"/>
    <property type="match status" value="1"/>
</dbReference>
<sequence length="544" mass="60265">MLPKDLLLFTYVADNKGNLVFLAPSARGTSLLALPSFPLPLNHKLRLECILVDKNPQATQATPWSDNINVHRRRVTVVVKDKQNVDAIRYVHTTESGEQGAVALPFYTAVTEAQPLEGLGIEYFFALLATNLSGGAWAEAPAAIHQDDDIDNLSNQLADLFDRELRYAPRNDEWQTGRTRFVDQIKFFVSRSLPLHFALPAFPCKSSNNIDKTLGTLPDMGELLALQNLNSFNEKVRDVYAPGSTIVIVSDGHVFSDLIGVGDDTVDEYGHVLREQAAACFPPTSFDFHGLGDLLTIKHSHSTRATPTQLRHLLPSLPSAPLLTTPLSSHRCPQADDARRALDALFGSDNNNNNNNWKSRLASDAATTALYRGFSKFLLTDLAHRVELAGMSNTQRKKRCCALAFEMIKRNEAYSQMVELLFPMHLRISIHPHSCAGPKMGVRLIRTQASSSSVGRKSALTEALFHIPTPWHNTVLETSAGVYVLCKKVDIFAQAVSVAERRIEGAGGLFLVRFPDGRPSHYRVEALKETQEQGSEDVNFMIQR</sequence>
<accession>A0AAD5XJR6</accession>
<protein>
    <submittedName>
        <fullName evidence="1">Dityrosine synthesis enzyme</fullName>
    </submittedName>
</protein>
<evidence type="ECO:0000313" key="1">
    <source>
        <dbReference type="EMBL" id="KAJ3173886.1"/>
    </source>
</evidence>
<organism evidence="1 2">
    <name type="scientific">Geranomyces variabilis</name>
    <dbReference type="NCBI Taxonomy" id="109894"/>
    <lineage>
        <taxon>Eukaryota</taxon>
        <taxon>Fungi</taxon>
        <taxon>Fungi incertae sedis</taxon>
        <taxon>Chytridiomycota</taxon>
        <taxon>Chytridiomycota incertae sedis</taxon>
        <taxon>Chytridiomycetes</taxon>
        <taxon>Spizellomycetales</taxon>
        <taxon>Powellomycetaceae</taxon>
        <taxon>Geranomyces</taxon>
    </lineage>
</organism>
<dbReference type="AlphaFoldDB" id="A0AAD5XJR6"/>
<proteinExistence type="predicted"/>
<keyword evidence="2" id="KW-1185">Reference proteome</keyword>
<dbReference type="InterPro" id="IPR007817">
    <property type="entry name" value="Isocyanide_synthase_DIT1"/>
</dbReference>
<comment type="caution">
    <text evidence="1">The sequence shown here is derived from an EMBL/GenBank/DDBJ whole genome shotgun (WGS) entry which is preliminary data.</text>
</comment>
<evidence type="ECO:0000313" key="2">
    <source>
        <dbReference type="Proteomes" id="UP001212152"/>
    </source>
</evidence>
<dbReference type="Proteomes" id="UP001212152">
    <property type="component" value="Unassembled WGS sequence"/>
</dbReference>
<dbReference type="Pfam" id="PF05141">
    <property type="entry name" value="DIT1_PvcA"/>
    <property type="match status" value="1"/>
</dbReference>
<reference evidence="1" key="1">
    <citation type="submission" date="2020-05" db="EMBL/GenBank/DDBJ databases">
        <title>Phylogenomic resolution of chytrid fungi.</title>
        <authorList>
            <person name="Stajich J.E."/>
            <person name="Amses K."/>
            <person name="Simmons R."/>
            <person name="Seto K."/>
            <person name="Myers J."/>
            <person name="Bonds A."/>
            <person name="Quandt C.A."/>
            <person name="Barry K."/>
            <person name="Liu P."/>
            <person name="Grigoriev I."/>
            <person name="Longcore J.E."/>
            <person name="James T.Y."/>
        </authorList>
    </citation>
    <scope>NUCLEOTIDE SEQUENCE</scope>
    <source>
        <strain evidence="1">JEL0379</strain>
    </source>
</reference>
<dbReference type="EMBL" id="JADGJQ010000068">
    <property type="protein sequence ID" value="KAJ3173886.1"/>
    <property type="molecule type" value="Genomic_DNA"/>
</dbReference>